<keyword evidence="8 10" id="KW-0560">Oxidoreductase</keyword>
<dbReference type="AlphaFoldDB" id="A0A4Z0WK14"/>
<evidence type="ECO:0000259" key="13">
    <source>
        <dbReference type="Pfam" id="PF05430"/>
    </source>
</evidence>
<gene>
    <name evidence="10" type="primary">mnmC</name>
    <name evidence="14" type="ORF">E4656_05285</name>
</gene>
<dbReference type="EMBL" id="SRMF01000001">
    <property type="protein sequence ID" value="TGG95821.1"/>
    <property type="molecule type" value="Genomic_DNA"/>
</dbReference>
<feature type="region of interest" description="tRNA (mnm(5)s(2)U34)-methyltransferase" evidence="10">
    <location>
        <begin position="1"/>
        <end position="227"/>
    </location>
</feature>
<comment type="similarity">
    <text evidence="10">In the N-terminal section; belongs to the methyltransferase superfamily. tRNA (mnm(5)s(2)U34)-methyltransferase family.</text>
</comment>
<protein>
    <recommendedName>
        <fullName evidence="10">tRNA 5-methylaminomethyl-2-thiouridine biosynthesis bifunctional protein MnmC</fullName>
        <shortName evidence="10">tRNA mnm(5)s(2)U biosynthesis bifunctional protein</shortName>
    </recommendedName>
    <domain>
        <recommendedName>
            <fullName evidence="10">tRNA (mnm(5)s(2)U34)-methyltransferase</fullName>
            <ecNumber evidence="10">2.1.1.61</ecNumber>
        </recommendedName>
    </domain>
    <domain>
        <recommendedName>
            <fullName evidence="10">FAD-dependent cmnm(5)s(2)U34 oxidoreductase</fullName>
            <ecNumber evidence="10">1.5.-.-</ecNumber>
        </recommendedName>
    </domain>
</protein>
<evidence type="ECO:0000259" key="12">
    <source>
        <dbReference type="Pfam" id="PF01266"/>
    </source>
</evidence>
<evidence type="ECO:0000256" key="4">
    <source>
        <dbReference type="ARBA" id="ARBA00022679"/>
    </source>
</evidence>
<dbReference type="EC" id="1.5.-.-" evidence="10"/>
<evidence type="ECO:0000313" key="14">
    <source>
        <dbReference type="EMBL" id="TGG95821.1"/>
    </source>
</evidence>
<dbReference type="PANTHER" id="PTHR13847:SF283">
    <property type="entry name" value="TRNA 5-METHYLAMINOMETHYL-2-THIOURIDINE BIOSYNTHESIS BIFUNCTIONAL PROTEIN MNMC"/>
    <property type="match status" value="1"/>
</dbReference>
<dbReference type="InterPro" id="IPR023032">
    <property type="entry name" value="tRNA_MAMT_biosynth_bifunc_MnmC"/>
</dbReference>
<keyword evidence="5 10" id="KW-0949">S-adenosyl-L-methionine</keyword>
<dbReference type="Gene3D" id="3.50.50.60">
    <property type="entry name" value="FAD/NAD(P)-binding domain"/>
    <property type="match status" value="1"/>
</dbReference>
<dbReference type="InterPro" id="IPR008471">
    <property type="entry name" value="MnmC-like_methylTransf"/>
</dbReference>
<keyword evidence="7 10" id="KW-0274">FAD</keyword>
<evidence type="ECO:0000256" key="7">
    <source>
        <dbReference type="ARBA" id="ARBA00022827"/>
    </source>
</evidence>
<keyword evidence="4 10" id="KW-0808">Transferase</keyword>
<reference evidence="14 15" key="1">
    <citation type="submission" date="2019-04" db="EMBL/GenBank/DDBJ databases">
        <title>Natronospirillum operosus gen. nov., sp. nov., a haloalkaliphilic satellite isolated from decaying biomass of laboratory culture of cyanobacterium Geitlerinema sp. and proposal of Natronospirillaceae fam. nov. and Saccharospirillaceae fam. nov.</title>
        <authorList>
            <person name="Kevbrin V."/>
            <person name="Boltyanskaya Y."/>
            <person name="Koziaeva V."/>
            <person name="Grouzdev D.S."/>
            <person name="Park M."/>
            <person name="Cho J."/>
        </authorList>
    </citation>
    <scope>NUCLEOTIDE SEQUENCE [LARGE SCALE GENOMIC DNA]</scope>
    <source>
        <strain evidence="14 15">G-116</strain>
    </source>
</reference>
<keyword evidence="15" id="KW-1185">Reference proteome</keyword>
<comment type="catalytic activity">
    <reaction evidence="10">
        <text>5-aminomethyl-2-thiouridine(34) in tRNA + S-adenosyl-L-methionine = 5-methylaminomethyl-2-thiouridine(34) in tRNA + S-adenosyl-L-homocysteine + H(+)</text>
        <dbReference type="Rhea" id="RHEA:19569"/>
        <dbReference type="Rhea" id="RHEA-COMP:10195"/>
        <dbReference type="Rhea" id="RHEA-COMP:10197"/>
        <dbReference type="ChEBI" id="CHEBI:15378"/>
        <dbReference type="ChEBI" id="CHEBI:57856"/>
        <dbReference type="ChEBI" id="CHEBI:59789"/>
        <dbReference type="ChEBI" id="CHEBI:74454"/>
        <dbReference type="ChEBI" id="CHEBI:74455"/>
        <dbReference type="EC" id="2.1.1.61"/>
    </reaction>
</comment>
<dbReference type="EC" id="2.1.1.61" evidence="10"/>
<comment type="caution">
    <text evidence="14">The sequence shown here is derived from an EMBL/GenBank/DDBJ whole genome shotgun (WGS) entry which is preliminary data.</text>
</comment>
<dbReference type="Gene3D" id="3.40.50.150">
    <property type="entry name" value="Vaccinia Virus protein VP39"/>
    <property type="match status" value="1"/>
</dbReference>
<dbReference type="GO" id="GO:0005737">
    <property type="term" value="C:cytoplasm"/>
    <property type="evidence" value="ECO:0007669"/>
    <property type="project" value="UniProtKB-SubCell"/>
</dbReference>
<dbReference type="Pfam" id="PF05430">
    <property type="entry name" value="Methyltransf_30"/>
    <property type="match status" value="1"/>
</dbReference>
<dbReference type="GO" id="GO:0016645">
    <property type="term" value="F:oxidoreductase activity, acting on the CH-NH group of donors"/>
    <property type="evidence" value="ECO:0007669"/>
    <property type="project" value="InterPro"/>
</dbReference>
<feature type="region of interest" description="FAD-dependent cmnm(5)s(2)U34 oxidoreductase" evidence="10">
    <location>
        <begin position="256"/>
        <end position="650"/>
    </location>
</feature>
<comment type="cofactor">
    <cofactor evidence="10">
        <name>FAD</name>
        <dbReference type="ChEBI" id="CHEBI:57692"/>
    </cofactor>
</comment>
<dbReference type="PANTHER" id="PTHR13847">
    <property type="entry name" value="SARCOSINE DEHYDROGENASE-RELATED"/>
    <property type="match status" value="1"/>
</dbReference>
<comment type="subcellular location">
    <subcellularLocation>
        <location evidence="10">Cytoplasm</location>
    </subcellularLocation>
</comment>
<dbReference type="HAMAP" id="MF_01102">
    <property type="entry name" value="MnmC"/>
    <property type="match status" value="1"/>
</dbReference>
<evidence type="ECO:0000256" key="9">
    <source>
        <dbReference type="ARBA" id="ARBA00023268"/>
    </source>
</evidence>
<dbReference type="GO" id="GO:0050660">
    <property type="term" value="F:flavin adenine dinucleotide binding"/>
    <property type="evidence" value="ECO:0007669"/>
    <property type="project" value="UniProtKB-UniRule"/>
</dbReference>
<dbReference type="Gene3D" id="3.30.9.10">
    <property type="entry name" value="D-Amino Acid Oxidase, subunit A, domain 2"/>
    <property type="match status" value="1"/>
</dbReference>
<keyword evidence="6 10" id="KW-0819">tRNA processing</keyword>
<feature type="domain" description="FAD dependent oxidoreductase" evidence="12">
    <location>
        <begin position="253"/>
        <end position="600"/>
    </location>
</feature>
<dbReference type="OrthoDB" id="9786494at2"/>
<evidence type="ECO:0000256" key="8">
    <source>
        <dbReference type="ARBA" id="ARBA00023002"/>
    </source>
</evidence>
<evidence type="ECO:0000256" key="11">
    <source>
        <dbReference type="SAM" id="MobiDB-lite"/>
    </source>
</evidence>
<name>A0A4Z0WK14_9GAMM</name>
<evidence type="ECO:0000256" key="6">
    <source>
        <dbReference type="ARBA" id="ARBA00022694"/>
    </source>
</evidence>
<dbReference type="NCBIfam" id="TIGR03197">
    <property type="entry name" value="MnmC_Cterm"/>
    <property type="match status" value="1"/>
</dbReference>
<evidence type="ECO:0000256" key="5">
    <source>
        <dbReference type="ARBA" id="ARBA00022691"/>
    </source>
</evidence>
<keyword evidence="3 10" id="KW-0285">Flavoprotein</keyword>
<evidence type="ECO:0000256" key="10">
    <source>
        <dbReference type="HAMAP-Rule" id="MF_01102"/>
    </source>
</evidence>
<sequence>MEFAHLDPAHGDPVSRDFDDVYFSRDGGLAETRHVFLAGNDLPRRLSQHSRPWFSIGETGFGTGLNFLAAWQACRDQSPGLRLHFISTERYPIHPDQLPALLAPMLDDLPVGREFLRAWSHLVPGWNRFSFADAELTLWLGDATAGFEDCTARIDAWFLDGFSPARNPDLWQPDLFRVLARLSHAQTTFATFTVASLVRTGLSAAGFRVEKRPGFGRKRHCLQGQFIGFHGPLPFSARHYWWPRPAPVGGHSVAIVGSSLAAAELAVRCRRRQLEVTVYAPTDAAQPFPDTVQGAVYARPGLEADPATCHYAAALSYRLRQWSTEGAHWPGQRTGLLQLMPAERWDRLLNNLAAHPFAQLVQPLAATAASQRAGVTLTQPALWFRDAGWIAPAAYAHQLLQDCRQINDRVQALEYSDAGWAVTTAGGSRHRHDAVLIAAGARSDQWAQTAHLPLKPVRGQLTAVAGGQGPHCVVCGERYVTPPDSEGRWHFGATFTPGDSNDTLRASDRQDNLEALRSLSAELAQRAAASTAADHAAVRATTPDYLPLAGPILQADIRDHADPRHCYAPWSALYSPGLFVLTGLGSKGLASAPLLAEYVVCQLTGEPLPFGRQHESRVHAERHWLRNGLSGRRPVTDRSRKKKTEDKGNP</sequence>
<keyword evidence="1 10" id="KW-0963">Cytoplasm</keyword>
<feature type="compositionally biased region" description="Basic and acidic residues" evidence="11">
    <location>
        <begin position="634"/>
        <end position="650"/>
    </location>
</feature>
<dbReference type="NCBIfam" id="NF033855">
    <property type="entry name" value="tRNA_MNMC2"/>
    <property type="match status" value="1"/>
</dbReference>
<organism evidence="14 15">
    <name type="scientific">Natronospirillum operosum</name>
    <dbReference type="NCBI Taxonomy" id="2759953"/>
    <lineage>
        <taxon>Bacteria</taxon>
        <taxon>Pseudomonadati</taxon>
        <taxon>Pseudomonadota</taxon>
        <taxon>Gammaproteobacteria</taxon>
        <taxon>Oceanospirillales</taxon>
        <taxon>Natronospirillaceae</taxon>
        <taxon>Natronospirillum</taxon>
    </lineage>
</organism>
<dbReference type="RefSeq" id="WP_135481795.1">
    <property type="nucleotide sequence ID" value="NZ_SRMF01000001.1"/>
</dbReference>
<dbReference type="Proteomes" id="UP000297475">
    <property type="component" value="Unassembled WGS sequence"/>
</dbReference>
<keyword evidence="2 10" id="KW-0489">Methyltransferase</keyword>
<evidence type="ECO:0000256" key="3">
    <source>
        <dbReference type="ARBA" id="ARBA00022630"/>
    </source>
</evidence>
<comment type="function">
    <text evidence="10">Catalyzes the last two steps in the biosynthesis of 5-methylaminomethyl-2-thiouridine (mnm(5)s(2)U) at the wobble position (U34) in tRNA. Catalyzes the FAD-dependent demodification of cmnm(5)s(2)U34 to nm(5)s(2)U34, followed by the transfer of a methyl group from S-adenosyl-L-methionine to nm(5)s(2)U34, to form mnm(5)s(2)U34.</text>
</comment>
<feature type="domain" description="MnmC-like methyltransferase" evidence="13">
    <location>
        <begin position="114"/>
        <end position="225"/>
    </location>
</feature>
<comment type="similarity">
    <text evidence="10">In the C-terminal section; belongs to the DAO family.</text>
</comment>
<dbReference type="InterPro" id="IPR017610">
    <property type="entry name" value="tRNA_S-uridine_synth_MnmC_C"/>
</dbReference>
<keyword evidence="9 10" id="KW-0511">Multifunctional enzyme</keyword>
<dbReference type="InterPro" id="IPR029063">
    <property type="entry name" value="SAM-dependent_MTases_sf"/>
</dbReference>
<evidence type="ECO:0000313" key="15">
    <source>
        <dbReference type="Proteomes" id="UP000297475"/>
    </source>
</evidence>
<dbReference type="InterPro" id="IPR036188">
    <property type="entry name" value="FAD/NAD-bd_sf"/>
</dbReference>
<dbReference type="Pfam" id="PF01266">
    <property type="entry name" value="DAO"/>
    <property type="match status" value="1"/>
</dbReference>
<accession>A0A4Z0WK14</accession>
<feature type="region of interest" description="Disordered" evidence="11">
    <location>
        <begin position="622"/>
        <end position="650"/>
    </location>
</feature>
<dbReference type="SUPFAM" id="SSF51905">
    <property type="entry name" value="FAD/NAD(P)-binding domain"/>
    <property type="match status" value="1"/>
</dbReference>
<evidence type="ECO:0000256" key="1">
    <source>
        <dbReference type="ARBA" id="ARBA00022490"/>
    </source>
</evidence>
<dbReference type="GO" id="GO:0002097">
    <property type="term" value="P:tRNA wobble base modification"/>
    <property type="evidence" value="ECO:0007669"/>
    <property type="project" value="UniProtKB-UniRule"/>
</dbReference>
<dbReference type="GO" id="GO:0032259">
    <property type="term" value="P:methylation"/>
    <property type="evidence" value="ECO:0007669"/>
    <property type="project" value="UniProtKB-KW"/>
</dbReference>
<dbReference type="InterPro" id="IPR006076">
    <property type="entry name" value="FAD-dep_OxRdtase"/>
</dbReference>
<proteinExistence type="inferred from homology"/>
<dbReference type="InterPro" id="IPR047785">
    <property type="entry name" value="tRNA_MNMC2"/>
</dbReference>
<dbReference type="GO" id="GO:0004808">
    <property type="term" value="F:tRNA (5-methylaminomethyl-2-thiouridylate)(34)-methyltransferase activity"/>
    <property type="evidence" value="ECO:0007669"/>
    <property type="project" value="UniProtKB-EC"/>
</dbReference>
<evidence type="ECO:0000256" key="2">
    <source>
        <dbReference type="ARBA" id="ARBA00022603"/>
    </source>
</evidence>